<reference evidence="13 14" key="1">
    <citation type="journal article" date="2018" name="Mar. Genomics">
        <title>Complete genome sequence of Marinifilaceae bacterium strain SPP2, isolated from the Antarctic marine sediment.</title>
        <authorList>
            <person name="Watanabe M."/>
            <person name="Kojima H."/>
            <person name="Fukui M."/>
        </authorList>
    </citation>
    <scope>NUCLEOTIDE SEQUENCE [LARGE SCALE GENOMIC DNA]</scope>
    <source>
        <strain evidence="13 14">SPP2</strain>
    </source>
</reference>
<organism evidence="13 14">
    <name type="scientific">Labilibaculum antarcticum</name>
    <dbReference type="NCBI Taxonomy" id="1717717"/>
    <lineage>
        <taxon>Bacteria</taxon>
        <taxon>Pseudomonadati</taxon>
        <taxon>Bacteroidota</taxon>
        <taxon>Bacteroidia</taxon>
        <taxon>Marinilabiliales</taxon>
        <taxon>Marinifilaceae</taxon>
        <taxon>Labilibaculum</taxon>
    </lineage>
</organism>
<sequence length="366" mass="39534">MKDKIKIIVSGGGTGGHIFPAISIANALKQKHSDCEILFVGAEGKMEMEKVPAAGYDIIGLPIRGLQRSFSKENLKFFSRLLRSIWKAKAVIKGFQPDAVVGVGGYASGPLLHVAAKLGVPTVIQEQNSYAGITNKLLAKKAKKICVAYEGMERFFPADKILLTGNPVRKDLLNIASKRQEAMGHFQLDPDKKTILVVGGSLGARTINNSVLGSLSQIAESDVQVIWQTGNIYIEKVREELKNWDIPGLKVFDFLGRMDLAYAAADVVISRAGAGTISELCLVEKPSILVPSPNVSEDHQTKNAMALVNKSAAIMVKDIDAERELVHAALNLINNTEKLTELSINCKALAKPNAADDIAEQIIALI</sequence>
<dbReference type="GO" id="GO:0005975">
    <property type="term" value="P:carbohydrate metabolic process"/>
    <property type="evidence" value="ECO:0007669"/>
    <property type="project" value="InterPro"/>
</dbReference>
<evidence type="ECO:0000313" key="13">
    <source>
        <dbReference type="EMBL" id="BAX80620.1"/>
    </source>
</evidence>
<dbReference type="InterPro" id="IPR004276">
    <property type="entry name" value="GlycoTrans_28_N"/>
</dbReference>
<dbReference type="InterPro" id="IPR007235">
    <property type="entry name" value="Glyco_trans_28_C"/>
</dbReference>
<dbReference type="UniPathway" id="UPA00219"/>
<dbReference type="SUPFAM" id="SSF53756">
    <property type="entry name" value="UDP-Glycosyltransferase/glycogen phosphorylase"/>
    <property type="match status" value="1"/>
</dbReference>
<dbReference type="PANTHER" id="PTHR21015">
    <property type="entry name" value="UDP-N-ACETYLGLUCOSAMINE--N-ACETYLMURAMYL-(PENTAPEPTIDE) PYROPHOSPHORYL-UNDECAPRENOL N-ACETYLGLUCOSAMINE TRANSFERASE 1"/>
    <property type="match status" value="1"/>
</dbReference>
<dbReference type="PANTHER" id="PTHR21015:SF22">
    <property type="entry name" value="GLYCOSYLTRANSFERASE"/>
    <property type="match status" value="1"/>
</dbReference>
<dbReference type="OrthoDB" id="9808936at2"/>
<dbReference type="Proteomes" id="UP000218267">
    <property type="component" value="Chromosome"/>
</dbReference>
<dbReference type="GO" id="GO:0071555">
    <property type="term" value="P:cell wall organization"/>
    <property type="evidence" value="ECO:0007669"/>
    <property type="project" value="UniProtKB-KW"/>
</dbReference>
<name>A0A1Y1CK13_9BACT</name>
<dbReference type="AlphaFoldDB" id="A0A1Y1CK13"/>
<comment type="caution">
    <text evidence="10">Lacks conserved residue(s) required for the propagation of feature annotation.</text>
</comment>
<gene>
    <name evidence="10" type="primary">murG</name>
    <name evidence="13" type="ORF">ALGA_2288</name>
</gene>
<keyword evidence="8 10" id="KW-0131">Cell cycle</keyword>
<evidence type="ECO:0000256" key="3">
    <source>
        <dbReference type="ARBA" id="ARBA00022676"/>
    </source>
</evidence>
<keyword evidence="2 10" id="KW-0132">Cell division</keyword>
<evidence type="ECO:0000256" key="2">
    <source>
        <dbReference type="ARBA" id="ARBA00022618"/>
    </source>
</evidence>
<dbReference type="Pfam" id="PF04101">
    <property type="entry name" value="Glyco_tran_28_C"/>
    <property type="match status" value="1"/>
</dbReference>
<keyword evidence="5 10" id="KW-0133">Cell shape</keyword>
<evidence type="ECO:0000256" key="8">
    <source>
        <dbReference type="ARBA" id="ARBA00023306"/>
    </source>
</evidence>
<feature type="binding site" evidence="10">
    <location>
        <position position="201"/>
    </location>
    <ligand>
        <name>UDP-N-acetyl-alpha-D-glucosamine</name>
        <dbReference type="ChEBI" id="CHEBI:57705"/>
    </ligand>
</feature>
<dbReference type="HAMAP" id="MF_00033">
    <property type="entry name" value="MurG"/>
    <property type="match status" value="1"/>
</dbReference>
<dbReference type="GO" id="GO:0008360">
    <property type="term" value="P:regulation of cell shape"/>
    <property type="evidence" value="ECO:0007669"/>
    <property type="project" value="UniProtKB-KW"/>
</dbReference>
<dbReference type="EMBL" id="AP018042">
    <property type="protein sequence ID" value="BAX80620.1"/>
    <property type="molecule type" value="Genomic_DNA"/>
</dbReference>
<evidence type="ECO:0000256" key="9">
    <source>
        <dbReference type="ARBA" id="ARBA00023316"/>
    </source>
</evidence>
<keyword evidence="7 10" id="KW-0472">Membrane</keyword>
<dbReference type="Pfam" id="PF03033">
    <property type="entry name" value="Glyco_transf_28"/>
    <property type="match status" value="1"/>
</dbReference>
<feature type="binding site" evidence="10">
    <location>
        <begin position="14"/>
        <end position="16"/>
    </location>
    <ligand>
        <name>UDP-N-acetyl-alpha-D-glucosamine</name>
        <dbReference type="ChEBI" id="CHEBI:57705"/>
    </ligand>
</feature>
<keyword evidence="6 10" id="KW-0573">Peptidoglycan synthesis</keyword>
<feature type="binding site" evidence="10">
    <location>
        <position position="300"/>
    </location>
    <ligand>
        <name>UDP-N-acetyl-alpha-D-glucosamine</name>
        <dbReference type="ChEBI" id="CHEBI:57705"/>
    </ligand>
</feature>
<keyword evidence="14" id="KW-1185">Reference proteome</keyword>
<evidence type="ECO:0000256" key="4">
    <source>
        <dbReference type="ARBA" id="ARBA00022679"/>
    </source>
</evidence>
<comment type="pathway">
    <text evidence="10">Cell wall biogenesis; peptidoglycan biosynthesis.</text>
</comment>
<dbReference type="EC" id="2.4.1.227" evidence="10"/>
<reference evidence="14" key="2">
    <citation type="journal article" date="2020" name="Antonie Van Leeuwenhoek">
        <title>Labilibaculum antarcticum sp. nov., a novel facultative anaerobic, psychrotorelant bacterium isolated from marine sediment of Antarctica.</title>
        <authorList>
            <person name="Watanabe M."/>
            <person name="Kojima H."/>
            <person name="Fukui M."/>
        </authorList>
    </citation>
    <scope>NUCLEOTIDE SEQUENCE [LARGE SCALE GENOMIC DNA]</scope>
    <source>
        <strain evidence="14">SPP2</strain>
    </source>
</reference>
<keyword evidence="4 10" id="KW-0808">Transferase</keyword>
<feature type="binding site" evidence="10">
    <location>
        <position position="169"/>
    </location>
    <ligand>
        <name>UDP-N-acetyl-alpha-D-glucosamine</name>
        <dbReference type="ChEBI" id="CHEBI:57705"/>
    </ligand>
</feature>
<evidence type="ECO:0000313" key="14">
    <source>
        <dbReference type="Proteomes" id="UP000218267"/>
    </source>
</evidence>
<accession>A0A1Y1CK13</accession>
<dbReference type="GO" id="GO:0009252">
    <property type="term" value="P:peptidoglycan biosynthetic process"/>
    <property type="evidence" value="ECO:0007669"/>
    <property type="project" value="UniProtKB-UniRule"/>
</dbReference>
<dbReference type="RefSeq" id="WP_096429463.1">
    <property type="nucleotide sequence ID" value="NZ_AP018042.1"/>
</dbReference>
<evidence type="ECO:0000256" key="1">
    <source>
        <dbReference type="ARBA" id="ARBA00022475"/>
    </source>
</evidence>
<comment type="catalytic activity">
    <reaction evidence="10">
        <text>di-trans,octa-cis-undecaprenyl diphospho-N-acetyl-alpha-D-muramoyl-L-alanyl-D-glutamyl-meso-2,6-diaminopimeloyl-D-alanyl-D-alanine + UDP-N-acetyl-alpha-D-glucosamine = di-trans,octa-cis-undecaprenyl diphospho-[N-acetyl-alpha-D-glucosaminyl-(1-&gt;4)]-N-acetyl-alpha-D-muramoyl-L-alanyl-D-glutamyl-meso-2,6-diaminopimeloyl-D-alanyl-D-alanine + UDP + H(+)</text>
        <dbReference type="Rhea" id="RHEA:31227"/>
        <dbReference type="ChEBI" id="CHEBI:15378"/>
        <dbReference type="ChEBI" id="CHEBI:57705"/>
        <dbReference type="ChEBI" id="CHEBI:58223"/>
        <dbReference type="ChEBI" id="CHEBI:61387"/>
        <dbReference type="ChEBI" id="CHEBI:61388"/>
        <dbReference type="EC" id="2.4.1.227"/>
    </reaction>
</comment>
<comment type="function">
    <text evidence="10">Cell wall formation. Catalyzes the transfer of a GlcNAc subunit on undecaprenyl-pyrophosphoryl-MurNAc-pentapeptide (lipid intermediate I) to form undecaprenyl-pyrophosphoryl-MurNAc-(pentapeptide)GlcNAc (lipid intermediate II).</text>
</comment>
<evidence type="ECO:0000256" key="7">
    <source>
        <dbReference type="ARBA" id="ARBA00023136"/>
    </source>
</evidence>
<feature type="binding site" evidence="10">
    <location>
        <position position="128"/>
    </location>
    <ligand>
        <name>UDP-N-acetyl-alpha-D-glucosamine</name>
        <dbReference type="ChEBI" id="CHEBI:57705"/>
    </ligand>
</feature>
<evidence type="ECO:0000256" key="5">
    <source>
        <dbReference type="ARBA" id="ARBA00022960"/>
    </source>
</evidence>
<evidence type="ECO:0000256" key="10">
    <source>
        <dbReference type="HAMAP-Rule" id="MF_00033"/>
    </source>
</evidence>
<keyword evidence="1 10" id="KW-1003">Cell membrane</keyword>
<protein>
    <recommendedName>
        <fullName evidence="10">UDP-N-acetylglucosamine--N-acetylmuramyl-(pentapeptide) pyrophosphoryl-undecaprenol N-acetylglucosamine transferase</fullName>
        <ecNumber evidence="10">2.4.1.227</ecNumber>
    </recommendedName>
    <alternativeName>
        <fullName evidence="10">Undecaprenyl-PP-MurNAc-pentapeptide-UDPGlcNAc GlcNAc transferase</fullName>
    </alternativeName>
</protein>
<feature type="domain" description="Glycosyltransferase family 28 N-terminal" evidence="11">
    <location>
        <begin position="7"/>
        <end position="146"/>
    </location>
</feature>
<comment type="similarity">
    <text evidence="10">Belongs to the glycosyltransferase 28 family. MurG subfamily.</text>
</comment>
<evidence type="ECO:0000259" key="11">
    <source>
        <dbReference type="Pfam" id="PF03033"/>
    </source>
</evidence>
<dbReference type="GO" id="GO:0051301">
    <property type="term" value="P:cell division"/>
    <property type="evidence" value="ECO:0007669"/>
    <property type="project" value="UniProtKB-KW"/>
</dbReference>
<evidence type="ECO:0000256" key="6">
    <source>
        <dbReference type="ARBA" id="ARBA00022984"/>
    </source>
</evidence>
<dbReference type="GO" id="GO:0005886">
    <property type="term" value="C:plasma membrane"/>
    <property type="evidence" value="ECO:0007669"/>
    <property type="project" value="UniProtKB-SubCell"/>
</dbReference>
<keyword evidence="3 10" id="KW-0328">Glycosyltransferase</keyword>
<evidence type="ECO:0000259" key="12">
    <source>
        <dbReference type="Pfam" id="PF04101"/>
    </source>
</evidence>
<keyword evidence="9 10" id="KW-0961">Cell wall biogenesis/degradation</keyword>
<dbReference type="CDD" id="cd03785">
    <property type="entry name" value="GT28_MurG"/>
    <property type="match status" value="1"/>
</dbReference>
<dbReference type="GO" id="GO:0051991">
    <property type="term" value="F:UDP-N-acetyl-D-glucosamine:N-acetylmuramoyl-L-alanyl-D-glutamyl-meso-2,6-diaminopimelyl-D-alanyl-D-alanine-diphosphoundecaprenol 4-beta-N-acetylglucosaminlytransferase activity"/>
    <property type="evidence" value="ECO:0007669"/>
    <property type="project" value="RHEA"/>
</dbReference>
<feature type="domain" description="Glycosyl transferase family 28 C-terminal" evidence="12">
    <location>
        <begin position="194"/>
        <end position="357"/>
    </location>
</feature>
<dbReference type="InterPro" id="IPR006009">
    <property type="entry name" value="GlcNAc_MurG"/>
</dbReference>
<dbReference type="KEGG" id="mbas:ALGA_2288"/>
<dbReference type="GO" id="GO:0050511">
    <property type="term" value="F:undecaprenyldiphospho-muramoylpentapeptide beta-N-acetylglucosaminyltransferase activity"/>
    <property type="evidence" value="ECO:0007669"/>
    <property type="project" value="UniProtKB-UniRule"/>
</dbReference>
<comment type="subcellular location">
    <subcellularLocation>
        <location evidence="10">Cell membrane</location>
        <topology evidence="10">Peripheral membrane protein</topology>
        <orientation evidence="10">Cytoplasmic side</orientation>
    </subcellularLocation>
</comment>
<dbReference type="Gene3D" id="3.40.50.2000">
    <property type="entry name" value="Glycogen Phosphorylase B"/>
    <property type="match status" value="2"/>
</dbReference>
<proteinExistence type="inferred from homology"/>
<dbReference type="NCBIfam" id="TIGR01133">
    <property type="entry name" value="murG"/>
    <property type="match status" value="1"/>
</dbReference>